<dbReference type="RefSeq" id="WP_041018586.1">
    <property type="nucleotide sequence ID" value="NZ_CCEJ010000012.1"/>
</dbReference>
<proteinExistence type="inferred from homology"/>
<evidence type="ECO:0000256" key="1">
    <source>
        <dbReference type="ARBA" id="ARBA00000185"/>
    </source>
</evidence>
<dbReference type="CDD" id="cd00187">
    <property type="entry name" value="TOP4c"/>
    <property type="match status" value="1"/>
</dbReference>
<dbReference type="GO" id="GO:0003677">
    <property type="term" value="F:DNA binding"/>
    <property type="evidence" value="ECO:0007669"/>
    <property type="project" value="UniProtKB-UniRule"/>
</dbReference>
<keyword evidence="5 9" id="KW-0799">Topoisomerase</keyword>
<dbReference type="InterPro" id="IPR002205">
    <property type="entry name" value="Topo_IIA_dom_A"/>
</dbReference>
<comment type="miscellaneous">
    <text evidence="9">Few gyrases are as efficient as E.coli at forming negative supercoils. Not all organisms have 2 type II topoisomerases; in organisms with a single type II topoisomerase this enzyme also has to decatenate newly replicated chromosomes.</text>
</comment>
<evidence type="ECO:0000256" key="5">
    <source>
        <dbReference type="ARBA" id="ARBA00023029"/>
    </source>
</evidence>
<name>A0A090D378_9BACT</name>
<comment type="subunit">
    <text evidence="8">Heterotetramer composed of ParC and ParE.</text>
</comment>
<gene>
    <name evidence="9 13" type="primary">gyrA</name>
    <name evidence="13" type="ORF">CSEC_2222</name>
</gene>
<comment type="caution">
    <text evidence="9">Lacks conserved residue(s) required for the propagation of feature annotation.</text>
</comment>
<keyword evidence="3 9" id="KW-0547">Nucleotide-binding</keyword>
<dbReference type="InterPro" id="IPR005743">
    <property type="entry name" value="GyrA"/>
</dbReference>
<dbReference type="NCBIfam" id="NF004043">
    <property type="entry name" value="PRK05560.1"/>
    <property type="match status" value="1"/>
</dbReference>
<dbReference type="HAMAP" id="MF_01897">
    <property type="entry name" value="GyrA"/>
    <property type="match status" value="1"/>
</dbReference>
<evidence type="ECO:0000256" key="2">
    <source>
        <dbReference type="ARBA" id="ARBA00008263"/>
    </source>
</evidence>
<comment type="catalytic activity">
    <reaction evidence="1 9 10">
        <text>ATP-dependent breakage, passage and rejoining of double-stranded DNA.</text>
        <dbReference type="EC" id="5.6.2.2"/>
    </reaction>
</comment>
<dbReference type="SUPFAM" id="SSF101904">
    <property type="entry name" value="GyrA/ParC C-terminal domain-like"/>
    <property type="match status" value="1"/>
</dbReference>
<protein>
    <recommendedName>
        <fullName evidence="9">DNA gyrase subunit A</fullName>
        <ecNumber evidence="9">5.6.2.2</ecNumber>
    </recommendedName>
</protein>
<evidence type="ECO:0000259" key="12">
    <source>
        <dbReference type="PROSITE" id="PS52040"/>
    </source>
</evidence>
<comment type="caution">
    <text evidence="13">The sequence shown here is derived from an EMBL/GenBank/DDBJ whole genome shotgun (WGS) entry which is preliminary data.</text>
</comment>
<dbReference type="InterPro" id="IPR050220">
    <property type="entry name" value="Type_II_DNA_Topoisomerases"/>
</dbReference>
<evidence type="ECO:0000256" key="3">
    <source>
        <dbReference type="ARBA" id="ARBA00022741"/>
    </source>
</evidence>
<dbReference type="FunFam" id="2.120.10.90:FF:000005">
    <property type="entry name" value="DNA topoisomerase 4 subunit A"/>
    <property type="match status" value="1"/>
</dbReference>
<comment type="subunit">
    <text evidence="9">Heterotetramer, composed of two GyrA and two GyrB chains. In the heterotetramer, GyrA contains the active site tyrosine that forms a transient covalent intermediate with DNA, while GyrB binds cofactors and catalyzes ATP hydrolysis.</text>
</comment>
<dbReference type="Pfam" id="PF03989">
    <property type="entry name" value="DNA_gyraseA_C"/>
    <property type="match status" value="6"/>
</dbReference>
<dbReference type="SUPFAM" id="SSF56719">
    <property type="entry name" value="Type II DNA topoisomerase"/>
    <property type="match status" value="1"/>
</dbReference>
<evidence type="ECO:0000256" key="4">
    <source>
        <dbReference type="ARBA" id="ARBA00022840"/>
    </source>
</evidence>
<reference evidence="13" key="1">
    <citation type="submission" date="2013-12" db="EMBL/GenBank/DDBJ databases">
        <authorList>
            <person name="Linke B."/>
        </authorList>
    </citation>
    <scope>NUCLEOTIDE SEQUENCE [LARGE SCALE GENOMIC DNA]</scope>
    <source>
        <strain evidence="13">CRIB-18</strain>
    </source>
</reference>
<evidence type="ECO:0000256" key="10">
    <source>
        <dbReference type="PROSITE-ProRule" id="PRU01384"/>
    </source>
</evidence>
<dbReference type="GO" id="GO:0006265">
    <property type="term" value="P:DNA topological change"/>
    <property type="evidence" value="ECO:0007669"/>
    <property type="project" value="UniProtKB-UniRule"/>
</dbReference>
<dbReference type="eggNOG" id="COG0188">
    <property type="taxonomic scope" value="Bacteria"/>
</dbReference>
<keyword evidence="14" id="KW-1185">Reference proteome</keyword>
<dbReference type="NCBIfam" id="TIGR01063">
    <property type="entry name" value="gyrA"/>
    <property type="match status" value="1"/>
</dbReference>
<dbReference type="Gene3D" id="3.90.199.10">
    <property type="entry name" value="Topoisomerase II, domain 5"/>
    <property type="match status" value="1"/>
</dbReference>
<dbReference type="Gene3D" id="3.30.1360.40">
    <property type="match status" value="1"/>
</dbReference>
<dbReference type="InterPro" id="IPR013758">
    <property type="entry name" value="Topo_IIA_A/C_ab"/>
</dbReference>
<dbReference type="Gene3D" id="1.10.268.10">
    <property type="entry name" value="Topoisomerase, domain 3"/>
    <property type="match status" value="1"/>
</dbReference>
<dbReference type="FunFam" id="3.30.1360.40:FF:000002">
    <property type="entry name" value="DNA gyrase subunit A"/>
    <property type="match status" value="1"/>
</dbReference>
<evidence type="ECO:0000256" key="9">
    <source>
        <dbReference type="HAMAP-Rule" id="MF_01897"/>
    </source>
</evidence>
<dbReference type="EC" id="5.6.2.2" evidence="9"/>
<evidence type="ECO:0000256" key="8">
    <source>
        <dbReference type="ARBA" id="ARBA00063644"/>
    </source>
</evidence>
<dbReference type="PROSITE" id="PS52040">
    <property type="entry name" value="TOPO_IIA"/>
    <property type="match status" value="1"/>
</dbReference>
<dbReference type="InterPro" id="IPR013760">
    <property type="entry name" value="Topo_IIA-like_dom_sf"/>
</dbReference>
<feature type="region of interest" description="Disordered" evidence="11">
    <location>
        <begin position="811"/>
        <end position="867"/>
    </location>
</feature>
<comment type="function">
    <text evidence="9">A type II topoisomerase that negatively supercoils closed circular double-stranded (ds) DNA in an ATP-dependent manner to modulate DNA topology and maintain chromosomes in an underwound state. Negative supercoiling favors strand separation, and DNA replication, transcription, recombination and repair, all of which involve strand separation. Also able to catalyze the interconversion of other topological isomers of dsDNA rings, including catenanes and knotted rings. Type II topoisomerases break and join 2 DNA strands simultaneously in an ATP-dependent manner.</text>
</comment>
<dbReference type="Pfam" id="PF00521">
    <property type="entry name" value="DNA_topoisoIV"/>
    <property type="match status" value="1"/>
</dbReference>
<dbReference type="FunFam" id="1.10.268.10:FF:000001">
    <property type="entry name" value="DNA gyrase subunit A"/>
    <property type="match status" value="1"/>
</dbReference>
<dbReference type="GO" id="GO:0009330">
    <property type="term" value="C:DNA topoisomerase type II (double strand cut, ATP-hydrolyzing) complex"/>
    <property type="evidence" value="ECO:0007669"/>
    <property type="project" value="TreeGrafter"/>
</dbReference>
<dbReference type="PANTHER" id="PTHR43493">
    <property type="entry name" value="DNA GYRASE/TOPOISOMERASE SUBUNIT A"/>
    <property type="match status" value="1"/>
</dbReference>
<dbReference type="InterPro" id="IPR013757">
    <property type="entry name" value="Topo_IIA_A_a_sf"/>
</dbReference>
<dbReference type="GO" id="GO:0005524">
    <property type="term" value="F:ATP binding"/>
    <property type="evidence" value="ECO:0007669"/>
    <property type="project" value="UniProtKB-UniRule"/>
</dbReference>
<feature type="compositionally biased region" description="Acidic residues" evidence="11">
    <location>
        <begin position="833"/>
        <end position="867"/>
    </location>
</feature>
<keyword evidence="6 9" id="KW-0238">DNA-binding</keyword>
<feature type="active site" description="O-(5'-phospho-DNA)-tyrosine intermediate" evidence="9 10">
    <location>
        <position position="123"/>
    </location>
</feature>
<sequence>MSYFEEEHIIPRNIEDEMKDSYLRYSMSVIIARALPDARDGLKPSQRRILFAMRQLNLGPSAKYRKCAKISGDTSGDYHPHGEQVIYPTLVRMAQPWAMRYTLVDGQGNFGSIDGDPPAAMRYTEARLTQSAVHLMEDLDKQTVDMTPNYDETKLEPVVFPAKFPNLLCNGSSGIAVGMATNIPPHNLREVVQATLLLLENPNTSNEEILRVMPGPDFPTGGIICGVRGIHEAYQTGRGKICLRGALHVEQDDSNPDREKIIIDEIPYNVNKSRLIEQIAELINNKQVTGISDLRDESDKDGLRISIDLKKGELPDIIINQLYKYSDLQVTFGCNMLALDRGLPRTMGVRPLILAWVDHRIEVIRRRTRFELEKAEARAHILEGYLKAIANLDDVVKLIRSSASREEAKIELIKRYGFTDKQAHAVLDLRLYQLTGLEHDKINNEYQELLKKIAHLKSVLSSEEMVKDIIREELDEILKSAKKERCTKIIPFESDVAMEDLIADESVLITISEDDYIKRMPIDTFKEQKRGGLGVAGVQLKREDDAIKGIYVASMHKDLLIFTTLGRCYWLKVWQIPEASRKAKGKPLINLLEDLKEGEKIATVLSTQGFDDEACIIMATEKGVVKKTGLDQFSNPRRKGIYALSIDEGDRLIAARLVKKDQQVMLFTHHGMAVRFDESKVRPMGRTARGVRGATLKNAEDRIVGVEVVNGNETVLVVSENGFGKRSNVEDFRQTNRGGSGVRSIITSERNGNVVAALCVEDTDGIVMMSSLGQTIRISMQNVRVMGRNTQGVKLVNLKDDTLVTVQKVAGSEEPLAEGEAPKDDSQLPIEPLPEEALEEEILDDEELIEDEEEEVPSSDDDEEEET</sequence>
<evidence type="ECO:0000256" key="11">
    <source>
        <dbReference type="SAM" id="MobiDB-lite"/>
    </source>
</evidence>
<comment type="similarity">
    <text evidence="2 9">Belongs to the type II topoisomerase GyrA/ParC subunit family.</text>
</comment>
<dbReference type="InterPro" id="IPR035516">
    <property type="entry name" value="Gyrase/topoIV_suA_C"/>
</dbReference>
<dbReference type="Proteomes" id="UP000031552">
    <property type="component" value="Unassembled WGS sequence"/>
</dbReference>
<dbReference type="Gene3D" id="2.120.10.90">
    <property type="entry name" value="DNA gyrase/topoisomerase IV, subunit A, C-terminal"/>
    <property type="match status" value="1"/>
</dbReference>
<keyword evidence="7 9" id="KW-0413">Isomerase</keyword>
<dbReference type="STRING" id="1437425.CSEC_2222"/>
<dbReference type="GO" id="GO:0005694">
    <property type="term" value="C:chromosome"/>
    <property type="evidence" value="ECO:0007669"/>
    <property type="project" value="InterPro"/>
</dbReference>
<keyword evidence="9" id="KW-0963">Cytoplasm</keyword>
<dbReference type="AlphaFoldDB" id="A0A090D378"/>
<keyword evidence="4 9" id="KW-0067">ATP-binding</keyword>
<evidence type="ECO:0000256" key="6">
    <source>
        <dbReference type="ARBA" id="ARBA00023125"/>
    </source>
</evidence>
<dbReference type="PANTHER" id="PTHR43493:SF5">
    <property type="entry name" value="DNA GYRASE SUBUNIT A, CHLOROPLASTIC_MITOCHONDRIAL"/>
    <property type="match status" value="1"/>
</dbReference>
<dbReference type="InterPro" id="IPR006691">
    <property type="entry name" value="GyrA/parC_rep"/>
</dbReference>
<reference evidence="13" key="2">
    <citation type="submission" date="2014-09" db="EMBL/GenBank/DDBJ databases">
        <title>Criblamydia sequanensis harbors a mega-plasmid encoding arsenite resistance.</title>
        <authorList>
            <person name="Bertelli C."/>
            <person name="Goesmann A."/>
            <person name="Greub G."/>
        </authorList>
    </citation>
    <scope>NUCLEOTIDE SEQUENCE [LARGE SCALE GENOMIC DNA]</scope>
    <source>
        <strain evidence="13">CRIB-18</strain>
    </source>
</reference>
<dbReference type="SMART" id="SM00434">
    <property type="entry name" value="TOP4c"/>
    <property type="match status" value="1"/>
</dbReference>
<organism evidence="13 14">
    <name type="scientific">Candidatus Criblamydia sequanensis CRIB-18</name>
    <dbReference type="NCBI Taxonomy" id="1437425"/>
    <lineage>
        <taxon>Bacteria</taxon>
        <taxon>Pseudomonadati</taxon>
        <taxon>Chlamydiota</taxon>
        <taxon>Chlamydiia</taxon>
        <taxon>Parachlamydiales</taxon>
        <taxon>Candidatus Criblamydiaceae</taxon>
        <taxon>Candidatus Criblamydia</taxon>
    </lineage>
</organism>
<evidence type="ECO:0000256" key="7">
    <source>
        <dbReference type="ARBA" id="ARBA00023235"/>
    </source>
</evidence>
<dbReference type="GO" id="GO:0006261">
    <property type="term" value="P:DNA-templated DNA replication"/>
    <property type="evidence" value="ECO:0007669"/>
    <property type="project" value="UniProtKB-UniRule"/>
</dbReference>
<dbReference type="EMBL" id="CCEJ010000012">
    <property type="protein sequence ID" value="CDR35028.1"/>
    <property type="molecule type" value="Genomic_DNA"/>
</dbReference>
<evidence type="ECO:0000313" key="14">
    <source>
        <dbReference type="Proteomes" id="UP000031552"/>
    </source>
</evidence>
<accession>A0A090D378</accession>
<dbReference type="GO" id="GO:0034335">
    <property type="term" value="F:DNA negative supercoiling activity"/>
    <property type="evidence" value="ECO:0007669"/>
    <property type="project" value="UniProtKB-ARBA"/>
</dbReference>
<evidence type="ECO:0000313" key="13">
    <source>
        <dbReference type="EMBL" id="CDR35028.1"/>
    </source>
</evidence>
<dbReference type="NCBIfam" id="NF004044">
    <property type="entry name" value="PRK05561.1"/>
    <property type="match status" value="1"/>
</dbReference>
<feature type="domain" description="Topo IIA-type catalytic" evidence="12">
    <location>
        <begin position="35"/>
        <end position="501"/>
    </location>
</feature>
<dbReference type="OrthoDB" id="9806486at2"/>
<dbReference type="GO" id="GO:0005737">
    <property type="term" value="C:cytoplasm"/>
    <property type="evidence" value="ECO:0007669"/>
    <property type="project" value="UniProtKB-SubCell"/>
</dbReference>
<comment type="subcellular location">
    <subcellularLocation>
        <location evidence="9">Cytoplasm</location>
    </subcellularLocation>
</comment>